<protein>
    <recommendedName>
        <fullName evidence="1">ERCC4 domain-containing protein</fullName>
    </recommendedName>
</protein>
<dbReference type="Proteomes" id="UP000260680">
    <property type="component" value="Unassembled WGS sequence"/>
</dbReference>
<name>A0A3E2N8K6_9FIRM</name>
<accession>A0A3E2N8K6</accession>
<sequence>MNIQIDSREKAKAIKKILKEFEDQSVDYYVSKLYVGDYMNLDNPRLIIDRKQNLTELCSNVCQDHDRFRNELIRANNAGIDVIILCEHGKGVEFLEDVIWWDNPRLHKRVQDPDTGKWKDITTKAITGEKLYKILCTLQRKYQCRFEFCDREETGKRIIELLGGVPGDSG</sequence>
<dbReference type="GO" id="GO:0006259">
    <property type="term" value="P:DNA metabolic process"/>
    <property type="evidence" value="ECO:0007669"/>
    <property type="project" value="UniProtKB-ARBA"/>
</dbReference>
<evidence type="ECO:0000313" key="2">
    <source>
        <dbReference type="EMBL" id="RFZ77343.1"/>
    </source>
</evidence>
<dbReference type="GO" id="GO:0003677">
    <property type="term" value="F:DNA binding"/>
    <property type="evidence" value="ECO:0007669"/>
    <property type="project" value="InterPro"/>
</dbReference>
<comment type="caution">
    <text evidence="2">The sequence shown here is derived from an EMBL/GenBank/DDBJ whole genome shotgun (WGS) entry which is preliminary data.</text>
</comment>
<dbReference type="SUPFAM" id="SSF52980">
    <property type="entry name" value="Restriction endonuclease-like"/>
    <property type="match status" value="1"/>
</dbReference>
<dbReference type="Gene3D" id="3.40.50.10130">
    <property type="match status" value="1"/>
</dbReference>
<dbReference type="OrthoDB" id="2046108at2"/>
<dbReference type="GO" id="GO:0004518">
    <property type="term" value="F:nuclease activity"/>
    <property type="evidence" value="ECO:0007669"/>
    <property type="project" value="InterPro"/>
</dbReference>
<dbReference type="InterPro" id="IPR011335">
    <property type="entry name" value="Restrct_endonuc-II-like"/>
</dbReference>
<proteinExistence type="predicted"/>
<dbReference type="EMBL" id="QOHO01000064">
    <property type="protein sequence ID" value="RFZ77343.1"/>
    <property type="molecule type" value="Genomic_DNA"/>
</dbReference>
<organism evidence="2 3">
    <name type="scientific">Lacrimispora amygdalina</name>
    <dbReference type="NCBI Taxonomy" id="253257"/>
    <lineage>
        <taxon>Bacteria</taxon>
        <taxon>Bacillati</taxon>
        <taxon>Bacillota</taxon>
        <taxon>Clostridia</taxon>
        <taxon>Lachnospirales</taxon>
        <taxon>Lachnospiraceae</taxon>
        <taxon>Lacrimispora</taxon>
    </lineage>
</organism>
<dbReference type="RefSeq" id="WP_117418612.1">
    <property type="nucleotide sequence ID" value="NZ_QOHO01000064.1"/>
</dbReference>
<evidence type="ECO:0000313" key="3">
    <source>
        <dbReference type="Proteomes" id="UP000260680"/>
    </source>
</evidence>
<dbReference type="AlphaFoldDB" id="A0A3E2N8K6"/>
<evidence type="ECO:0000259" key="1">
    <source>
        <dbReference type="Pfam" id="PF02732"/>
    </source>
</evidence>
<dbReference type="InterPro" id="IPR006166">
    <property type="entry name" value="ERCC4_domain"/>
</dbReference>
<gene>
    <name evidence="2" type="ORF">DS742_19335</name>
</gene>
<reference evidence="2 3" key="1">
    <citation type="submission" date="2018-07" db="EMBL/GenBank/DDBJ databases">
        <title>New species, Clostridium PI-S10-A1B.</title>
        <authorList>
            <person name="Krishna G."/>
            <person name="Summeta K."/>
            <person name="Shikha S."/>
            <person name="Prabhu P.B."/>
            <person name="Suresh K."/>
        </authorList>
    </citation>
    <scope>NUCLEOTIDE SEQUENCE [LARGE SCALE GENOMIC DNA]</scope>
    <source>
        <strain evidence="2 3">PI-S10-A1B</strain>
    </source>
</reference>
<dbReference type="Pfam" id="PF02732">
    <property type="entry name" value="ERCC4"/>
    <property type="match status" value="1"/>
</dbReference>
<feature type="domain" description="ERCC4" evidence="1">
    <location>
        <begin position="5"/>
        <end position="154"/>
    </location>
</feature>